<reference evidence="1" key="1">
    <citation type="submission" date="2017-04" db="EMBL/GenBank/DDBJ databases">
        <title>Genome deletions in a multicellular cyanobacterial endosymbiont for morphological adaptation in marine diatoms.</title>
        <authorList>
            <person name="Wang Y."/>
            <person name="Gao H."/>
            <person name="Li R."/>
            <person name="Xu X."/>
        </authorList>
    </citation>
    <scope>NUCLEOTIDE SEQUENCE</scope>
    <source>
        <strain evidence="1">FACHB 800</strain>
    </source>
</reference>
<gene>
    <name evidence="1" type="ORF">B6N60_00624</name>
</gene>
<organism evidence="1 2">
    <name type="scientific">Richelia sinica FACHB-800</name>
    <dbReference type="NCBI Taxonomy" id="1357546"/>
    <lineage>
        <taxon>Bacteria</taxon>
        <taxon>Bacillati</taxon>
        <taxon>Cyanobacteriota</taxon>
        <taxon>Cyanophyceae</taxon>
        <taxon>Nostocales</taxon>
        <taxon>Nostocaceae</taxon>
        <taxon>Richelia</taxon>
    </lineage>
</organism>
<proteinExistence type="predicted"/>
<dbReference type="Proteomes" id="UP000683511">
    <property type="component" value="Chromosome"/>
</dbReference>
<keyword evidence="2" id="KW-1185">Reference proteome</keyword>
<evidence type="ECO:0000313" key="1">
    <source>
        <dbReference type="EMBL" id="QXE21946.1"/>
    </source>
</evidence>
<protein>
    <submittedName>
        <fullName evidence="1">Uncharacterized protein</fullName>
    </submittedName>
</protein>
<dbReference type="EMBL" id="CP021056">
    <property type="protein sequence ID" value="QXE21946.1"/>
    <property type="molecule type" value="Genomic_DNA"/>
</dbReference>
<dbReference type="AlphaFoldDB" id="A0A975Y3A6"/>
<sequence>MGANLSVTNSLQLLIHQGLASSFFGQFPFSCKISPFIY</sequence>
<accession>A0A975Y3A6</accession>
<dbReference type="KEGG" id="rsin:B6N60_00624"/>
<evidence type="ECO:0000313" key="2">
    <source>
        <dbReference type="Proteomes" id="UP000683511"/>
    </source>
</evidence>
<name>A0A975Y3A6_9NOST</name>